<dbReference type="AlphaFoldDB" id="A0A2U2CBC7"/>
<keyword evidence="2 5" id="KW-0378">Hydrolase</keyword>
<protein>
    <submittedName>
        <fullName evidence="5">Allophanate hydrolase</fullName>
    </submittedName>
</protein>
<evidence type="ECO:0000313" key="5">
    <source>
        <dbReference type="EMBL" id="PWE29170.1"/>
    </source>
</evidence>
<evidence type="ECO:0000256" key="1">
    <source>
        <dbReference type="ARBA" id="ARBA00022741"/>
    </source>
</evidence>
<accession>A0A2U2CBC7</accession>
<dbReference type="GO" id="GO:0005524">
    <property type="term" value="F:ATP binding"/>
    <property type="evidence" value="ECO:0007669"/>
    <property type="project" value="UniProtKB-KW"/>
</dbReference>
<dbReference type="PANTHER" id="PTHR43309">
    <property type="entry name" value="5-OXOPROLINASE SUBUNIT C"/>
    <property type="match status" value="1"/>
</dbReference>
<evidence type="ECO:0000313" key="6">
    <source>
        <dbReference type="Proteomes" id="UP000244940"/>
    </source>
</evidence>
<dbReference type="NCBIfam" id="TIGR00724">
    <property type="entry name" value="urea_amlyse_rel"/>
    <property type="match status" value="1"/>
</dbReference>
<proteinExistence type="predicted"/>
<comment type="caution">
    <text evidence="5">The sequence shown here is derived from an EMBL/GenBank/DDBJ whole genome shotgun (WGS) entry which is preliminary data.</text>
</comment>
<dbReference type="SUPFAM" id="SSF50891">
    <property type="entry name" value="Cyclophilin-like"/>
    <property type="match status" value="1"/>
</dbReference>
<organism evidence="5 6">
    <name type="scientific">Pararhodobacter marinus</name>
    <dbReference type="NCBI Taxonomy" id="2184063"/>
    <lineage>
        <taxon>Bacteria</taxon>
        <taxon>Pseudomonadati</taxon>
        <taxon>Pseudomonadota</taxon>
        <taxon>Alphaproteobacteria</taxon>
        <taxon>Rhodobacterales</taxon>
        <taxon>Paracoccaceae</taxon>
        <taxon>Pararhodobacter</taxon>
    </lineage>
</organism>
<name>A0A2U2CBC7_9RHOB</name>
<dbReference type="GO" id="GO:0016787">
    <property type="term" value="F:hydrolase activity"/>
    <property type="evidence" value="ECO:0007669"/>
    <property type="project" value="UniProtKB-KW"/>
</dbReference>
<evidence type="ECO:0000256" key="3">
    <source>
        <dbReference type="ARBA" id="ARBA00022840"/>
    </source>
</evidence>
<dbReference type="Proteomes" id="UP000244940">
    <property type="component" value="Unassembled WGS sequence"/>
</dbReference>
<dbReference type="SMART" id="SM00797">
    <property type="entry name" value="AHS2"/>
    <property type="match status" value="1"/>
</dbReference>
<dbReference type="InterPro" id="IPR052708">
    <property type="entry name" value="PxpC"/>
</dbReference>
<dbReference type="EMBL" id="QEYD01000005">
    <property type="protein sequence ID" value="PWE29170.1"/>
    <property type="molecule type" value="Genomic_DNA"/>
</dbReference>
<dbReference type="RefSeq" id="WP_109533219.1">
    <property type="nucleotide sequence ID" value="NZ_QEYD01000005.1"/>
</dbReference>
<keyword evidence="3" id="KW-0067">ATP-binding</keyword>
<dbReference type="Pfam" id="PF02626">
    <property type="entry name" value="CT_A_B"/>
    <property type="match status" value="1"/>
</dbReference>
<dbReference type="GeneID" id="94365260"/>
<gene>
    <name evidence="5" type="ORF">C4N9_10190</name>
</gene>
<feature type="domain" description="Carboxyltransferase" evidence="4">
    <location>
        <begin position="27"/>
        <end position="301"/>
    </location>
</feature>
<dbReference type="InterPro" id="IPR029000">
    <property type="entry name" value="Cyclophilin-like_dom_sf"/>
</dbReference>
<keyword evidence="1" id="KW-0547">Nucleotide-binding</keyword>
<dbReference type="OrthoDB" id="9768696at2"/>
<dbReference type="InterPro" id="IPR003778">
    <property type="entry name" value="CT_A_B"/>
</dbReference>
<dbReference type="Gene3D" id="2.40.100.10">
    <property type="entry name" value="Cyclophilin-like"/>
    <property type="match status" value="1"/>
</dbReference>
<reference evidence="5 6" key="1">
    <citation type="submission" date="2018-05" db="EMBL/GenBank/DDBJ databases">
        <title>Pararhodobacter marina sp. nov., isolated from deep-sea water of the Indian Ocean.</title>
        <authorList>
            <person name="Lai Q.Sr."/>
            <person name="Liu X."/>
            <person name="Shao Z."/>
        </authorList>
    </citation>
    <scope>NUCLEOTIDE SEQUENCE [LARGE SCALE GENOMIC DNA]</scope>
    <source>
        <strain evidence="5 6">CIC4N-9</strain>
    </source>
</reference>
<sequence>MAEAQFSVAFAGPLVSLQDAGRPGHLRFGVPASGAMDRRSLALANIAVGRPLGAPVIEVSLGGLTLDCTEGAVSLAITGGGFVIELDGQTVAPWGVLTIRAGQRLVVRRGHWGAWAYLAFAGDLDAPRWLGSASTIAASGLGGGMVKTGGTLKVRDTATLPDRRMPLPVTARPRAHLHVVPGPQTRCFRPEALEALLSGSWHVTPQGDRMGVRLKGPALELGDALQIPSEPILRGSIQVAGDGVATVLMADHQTTGGYPKIATMLDDDLDGFAQLRPGDALDFARLDPDAAVEQARFHAARLEAYFEHAKRAARL</sequence>
<evidence type="ECO:0000259" key="4">
    <source>
        <dbReference type="SMART" id="SM00797"/>
    </source>
</evidence>
<dbReference type="PANTHER" id="PTHR43309:SF3">
    <property type="entry name" value="5-OXOPROLINASE SUBUNIT C"/>
    <property type="match status" value="1"/>
</dbReference>
<keyword evidence="6" id="KW-1185">Reference proteome</keyword>
<evidence type="ECO:0000256" key="2">
    <source>
        <dbReference type="ARBA" id="ARBA00022801"/>
    </source>
</evidence>